<feature type="compositionally biased region" description="Polar residues" evidence="2">
    <location>
        <begin position="137"/>
        <end position="146"/>
    </location>
</feature>
<evidence type="ECO:0008006" key="5">
    <source>
        <dbReference type="Google" id="ProtNLM"/>
    </source>
</evidence>
<dbReference type="EMBL" id="BSTI01000011">
    <property type="protein sequence ID" value="GLY68395.1"/>
    <property type="molecule type" value="Genomic_DNA"/>
</dbReference>
<evidence type="ECO:0000256" key="2">
    <source>
        <dbReference type="SAM" id="MobiDB-lite"/>
    </source>
</evidence>
<evidence type="ECO:0000256" key="1">
    <source>
        <dbReference type="SAM" id="Coils"/>
    </source>
</evidence>
<feature type="compositionally biased region" description="Basic and acidic residues" evidence="2">
    <location>
        <begin position="120"/>
        <end position="131"/>
    </location>
</feature>
<dbReference type="AlphaFoldDB" id="A0A9W6R6K7"/>
<sequence>MTEHRAQVDELLADYRRSRDQLASVQRELASVTASARDAAGLITATVGPRGTLTSLAIAEDAYRRYRPAELAEQIVRATGDATARALARAAEVLAPALPSETDPQALLLGTGDLEAGEIAPDKPPAERAAEEESYEDQNWIQEGTR</sequence>
<dbReference type="InterPro" id="IPR036894">
    <property type="entry name" value="YbaB-like_sf"/>
</dbReference>
<evidence type="ECO:0000313" key="4">
    <source>
        <dbReference type="Proteomes" id="UP001165136"/>
    </source>
</evidence>
<feature type="coiled-coil region" evidence="1">
    <location>
        <begin position="1"/>
        <end position="28"/>
    </location>
</feature>
<dbReference type="GO" id="GO:0003677">
    <property type="term" value="F:DNA binding"/>
    <property type="evidence" value="ECO:0007669"/>
    <property type="project" value="InterPro"/>
</dbReference>
<gene>
    <name evidence="3" type="ORF">Atai01_50140</name>
</gene>
<accession>A0A9W6R6K7</accession>
<feature type="region of interest" description="Disordered" evidence="2">
    <location>
        <begin position="110"/>
        <end position="146"/>
    </location>
</feature>
<dbReference type="RefSeq" id="WP_027942119.1">
    <property type="nucleotide sequence ID" value="NZ_BSTI01000011.1"/>
</dbReference>
<keyword evidence="4" id="KW-1185">Reference proteome</keyword>
<reference evidence="3" key="1">
    <citation type="submission" date="2023-03" db="EMBL/GenBank/DDBJ databases">
        <title>Amycolatopsis taiwanensis NBRC 103393.</title>
        <authorList>
            <person name="Ichikawa N."/>
            <person name="Sato H."/>
            <person name="Tonouchi N."/>
        </authorList>
    </citation>
    <scope>NUCLEOTIDE SEQUENCE</scope>
    <source>
        <strain evidence="3">NBRC 103393</strain>
    </source>
</reference>
<protein>
    <recommendedName>
        <fullName evidence="5">YbaB/EbfC DNA-binding family protein</fullName>
    </recommendedName>
</protein>
<proteinExistence type="predicted"/>
<organism evidence="3 4">
    <name type="scientific">Amycolatopsis taiwanensis</name>
    <dbReference type="NCBI Taxonomy" id="342230"/>
    <lineage>
        <taxon>Bacteria</taxon>
        <taxon>Bacillati</taxon>
        <taxon>Actinomycetota</taxon>
        <taxon>Actinomycetes</taxon>
        <taxon>Pseudonocardiales</taxon>
        <taxon>Pseudonocardiaceae</taxon>
        <taxon>Amycolatopsis</taxon>
    </lineage>
</organism>
<dbReference type="Pfam" id="PF02575">
    <property type="entry name" value="YbaB_DNA_bd"/>
    <property type="match status" value="1"/>
</dbReference>
<dbReference type="Gene3D" id="3.30.1310.10">
    <property type="entry name" value="Nucleoid-associated protein YbaB-like domain"/>
    <property type="match status" value="1"/>
</dbReference>
<name>A0A9W6R6K7_9PSEU</name>
<comment type="caution">
    <text evidence="3">The sequence shown here is derived from an EMBL/GenBank/DDBJ whole genome shotgun (WGS) entry which is preliminary data.</text>
</comment>
<dbReference type="InterPro" id="IPR004401">
    <property type="entry name" value="YbaB/EbfC"/>
</dbReference>
<evidence type="ECO:0000313" key="3">
    <source>
        <dbReference type="EMBL" id="GLY68395.1"/>
    </source>
</evidence>
<dbReference type="Proteomes" id="UP001165136">
    <property type="component" value="Unassembled WGS sequence"/>
</dbReference>
<keyword evidence="1" id="KW-0175">Coiled coil</keyword>
<dbReference type="SUPFAM" id="SSF82607">
    <property type="entry name" value="YbaB-like"/>
    <property type="match status" value="1"/>
</dbReference>